<evidence type="ECO:0000256" key="4">
    <source>
        <dbReference type="ARBA" id="ARBA00023157"/>
    </source>
</evidence>
<dbReference type="InterPro" id="IPR036249">
    <property type="entry name" value="Thioredoxin-like_sf"/>
</dbReference>
<evidence type="ECO:0000256" key="3">
    <source>
        <dbReference type="ARBA" id="ARBA00023002"/>
    </source>
</evidence>
<keyword evidence="7" id="KW-0812">Transmembrane</keyword>
<dbReference type="Pfam" id="PF13462">
    <property type="entry name" value="Thioredoxin_4"/>
    <property type="match status" value="1"/>
</dbReference>
<keyword evidence="10" id="KW-1185">Reference proteome</keyword>
<protein>
    <submittedName>
        <fullName evidence="9">Protein-disulfide isomerase</fullName>
    </submittedName>
</protein>
<evidence type="ECO:0000256" key="7">
    <source>
        <dbReference type="SAM" id="Phobius"/>
    </source>
</evidence>
<evidence type="ECO:0000256" key="6">
    <source>
        <dbReference type="SAM" id="MobiDB-lite"/>
    </source>
</evidence>
<dbReference type="Proteomes" id="UP001235966">
    <property type="component" value="Unassembled WGS sequence"/>
</dbReference>
<reference evidence="9 10" key="1">
    <citation type="submission" date="2023-07" db="EMBL/GenBank/DDBJ databases">
        <title>Sequencing the genomes of 1000 actinobacteria strains.</title>
        <authorList>
            <person name="Klenk H.-P."/>
        </authorList>
    </citation>
    <scope>NUCLEOTIDE SEQUENCE [LARGE SCALE GENOMIC DNA]</scope>
    <source>
        <strain evidence="9 10">DSM 102162</strain>
    </source>
</reference>
<name>A0ABT9NAS6_9ACTO</name>
<evidence type="ECO:0000313" key="9">
    <source>
        <dbReference type="EMBL" id="MDP9800827.1"/>
    </source>
</evidence>
<proteinExistence type="inferred from homology"/>
<evidence type="ECO:0000256" key="1">
    <source>
        <dbReference type="ARBA" id="ARBA00005791"/>
    </source>
</evidence>
<comment type="caution">
    <text evidence="9">The sequence shown here is derived from an EMBL/GenBank/DDBJ whole genome shotgun (WGS) entry which is preliminary data.</text>
</comment>
<evidence type="ECO:0000313" key="10">
    <source>
        <dbReference type="Proteomes" id="UP001235966"/>
    </source>
</evidence>
<evidence type="ECO:0000256" key="2">
    <source>
        <dbReference type="ARBA" id="ARBA00022729"/>
    </source>
</evidence>
<dbReference type="GO" id="GO:0016853">
    <property type="term" value="F:isomerase activity"/>
    <property type="evidence" value="ECO:0007669"/>
    <property type="project" value="UniProtKB-KW"/>
</dbReference>
<organism evidence="9 10">
    <name type="scientific">Arcanobacterium wilhelmae</name>
    <dbReference type="NCBI Taxonomy" id="1803177"/>
    <lineage>
        <taxon>Bacteria</taxon>
        <taxon>Bacillati</taxon>
        <taxon>Actinomycetota</taxon>
        <taxon>Actinomycetes</taxon>
        <taxon>Actinomycetales</taxon>
        <taxon>Actinomycetaceae</taxon>
        <taxon>Arcanobacterium</taxon>
    </lineage>
</organism>
<keyword evidence="9" id="KW-0413">Isomerase</keyword>
<evidence type="ECO:0000256" key="5">
    <source>
        <dbReference type="ARBA" id="ARBA00023284"/>
    </source>
</evidence>
<keyword evidence="5" id="KW-0676">Redox-active center</keyword>
<dbReference type="PANTHER" id="PTHR13887:SF14">
    <property type="entry name" value="DISULFIDE BOND FORMATION PROTEIN D"/>
    <property type="match status" value="1"/>
</dbReference>
<keyword evidence="7" id="KW-0472">Membrane</keyword>
<sequence length="294" mass="31764">MSEPNQNTFPPQRELEDDAVAQGAVPNMPASRTSRTPKTGRNVMIALISVLTVVVIAFVVMLFAWKGGADKPQMMSSQAASASAGAQASASAGAQDFQPVEQSAEAKKLIASQQRREEGDPMALGKVDAPVVMSVYSDYMCPHCQDFNVNTLPKLQKWVDDGVLRIEYNELPILGEKSNLAAQAAYAAANQGKFWEFHKAIFGAWANGRPDYTPETLTAFAKEAGVADLEKFATDLTAKETVAKREAGYDLGIKKLGFQFVPSVLVGDQFLDKPYPVETIGKIIQGEAEKKGAM</sequence>
<feature type="compositionally biased region" description="Polar residues" evidence="6">
    <location>
        <begin position="1"/>
        <end position="10"/>
    </location>
</feature>
<keyword evidence="3" id="KW-0560">Oxidoreductase</keyword>
<accession>A0ABT9NAS6</accession>
<feature type="region of interest" description="Disordered" evidence="6">
    <location>
        <begin position="1"/>
        <end position="37"/>
    </location>
</feature>
<dbReference type="PANTHER" id="PTHR13887">
    <property type="entry name" value="GLUTATHIONE S-TRANSFERASE KAPPA"/>
    <property type="match status" value="1"/>
</dbReference>
<dbReference type="Gene3D" id="3.40.30.10">
    <property type="entry name" value="Glutaredoxin"/>
    <property type="match status" value="1"/>
</dbReference>
<gene>
    <name evidence="9" type="ORF">J2S49_000903</name>
</gene>
<comment type="similarity">
    <text evidence="1">Belongs to the thioredoxin family. DsbA subfamily.</text>
</comment>
<evidence type="ECO:0000259" key="8">
    <source>
        <dbReference type="Pfam" id="PF13462"/>
    </source>
</evidence>
<dbReference type="RefSeq" id="WP_278058316.1">
    <property type="nucleotide sequence ID" value="NZ_CP121247.1"/>
</dbReference>
<keyword evidence="4" id="KW-1015">Disulfide bond</keyword>
<dbReference type="EMBL" id="JAUSQW010000001">
    <property type="protein sequence ID" value="MDP9800827.1"/>
    <property type="molecule type" value="Genomic_DNA"/>
</dbReference>
<feature type="domain" description="Thioredoxin-like fold" evidence="8">
    <location>
        <begin position="119"/>
        <end position="285"/>
    </location>
</feature>
<keyword evidence="2" id="KW-0732">Signal</keyword>
<feature type="transmembrane region" description="Helical" evidence="7">
    <location>
        <begin position="43"/>
        <end position="65"/>
    </location>
</feature>
<keyword evidence="7" id="KW-1133">Transmembrane helix</keyword>
<dbReference type="SUPFAM" id="SSF52833">
    <property type="entry name" value="Thioredoxin-like"/>
    <property type="match status" value="1"/>
</dbReference>
<dbReference type="InterPro" id="IPR012336">
    <property type="entry name" value="Thioredoxin-like_fold"/>
</dbReference>